<dbReference type="SUPFAM" id="SSF81301">
    <property type="entry name" value="Nucleotidyltransferase"/>
    <property type="match status" value="1"/>
</dbReference>
<gene>
    <name evidence="14" type="ORF">J8C06_03405</name>
</gene>
<evidence type="ECO:0000313" key="14">
    <source>
        <dbReference type="EMBL" id="QUW03499.1"/>
    </source>
</evidence>
<organism evidence="14 15">
    <name type="scientific">Chloracidobacterium validum</name>
    <dbReference type="NCBI Taxonomy" id="2821543"/>
    <lineage>
        <taxon>Bacteria</taxon>
        <taxon>Pseudomonadati</taxon>
        <taxon>Acidobacteriota</taxon>
        <taxon>Terriglobia</taxon>
        <taxon>Terriglobales</taxon>
        <taxon>Acidobacteriaceae</taxon>
        <taxon>Chloracidobacterium</taxon>
    </lineage>
</organism>
<dbReference type="InterPro" id="IPR032828">
    <property type="entry name" value="PolyA_RNA-bd"/>
</dbReference>
<feature type="domain" description="tRNA nucleotidyltransferase/poly(A) polymerase RNA and SrmB- binding" evidence="13">
    <location>
        <begin position="181"/>
        <end position="237"/>
    </location>
</feature>
<dbReference type="Pfam" id="PF12627">
    <property type="entry name" value="PolyA_pol_RNAbd"/>
    <property type="match status" value="1"/>
</dbReference>
<evidence type="ECO:0000256" key="9">
    <source>
        <dbReference type="ARBA" id="ARBA00022842"/>
    </source>
</evidence>
<comment type="cofactor">
    <cofactor evidence="1">
        <name>Mg(2+)</name>
        <dbReference type="ChEBI" id="CHEBI:18420"/>
    </cofactor>
</comment>
<keyword evidence="4" id="KW-0548">Nucleotidyltransferase</keyword>
<evidence type="ECO:0000259" key="12">
    <source>
        <dbReference type="Pfam" id="PF01743"/>
    </source>
</evidence>
<dbReference type="SUPFAM" id="SSF81891">
    <property type="entry name" value="Poly A polymerase C-terminal region-like"/>
    <property type="match status" value="1"/>
</dbReference>
<dbReference type="Gene3D" id="3.30.460.10">
    <property type="entry name" value="Beta Polymerase, domain 2"/>
    <property type="match status" value="1"/>
</dbReference>
<dbReference type="InterPro" id="IPR050124">
    <property type="entry name" value="tRNA_CCA-adding_enzyme"/>
</dbReference>
<keyword evidence="2 11" id="KW-0808">Transferase</keyword>
<dbReference type="PANTHER" id="PTHR47545">
    <property type="entry name" value="MULTIFUNCTIONAL CCA PROTEIN"/>
    <property type="match status" value="1"/>
</dbReference>
<dbReference type="Gene3D" id="1.10.3090.10">
    <property type="entry name" value="cca-adding enzyme, domain 2"/>
    <property type="match status" value="1"/>
</dbReference>
<sequence>MVQSIPEWLIAVCKTIESSGGKGFLVGGCVRDRLLNYPVKDYDIEVYGLPSGQLRELLERHGSVNTVGEHFAVYKLRPKANASIEIDVSLPRHESKLRPGHRGFLIEGNPWMPFHEAASRRDFTINAILQDPFTQTILDPFRGVEDLANKRLQAVNHSTFRDDSLRVLRAAQLASRYQLSISPETIAMCQQTSLGDIPKERVRKEIEKLLLLSPKPSIGLDYCLKLGIISQVLPMLWDLHSSMISENPYTKEAFWDYTLISIDRGKKNTKELSEPEKLSVLLSILGLGLSTTRLIDLLDSLGIYTYKGHNIRNQVLVIISTHLPAYKIFYQSKKQNFEFSYLKRLARIIDIKLLICFLKSIFHTPESEYLSWAEEKVKMFSLLQNPFQDLLKGRHILEVGIPPGPHIKSIINQIHELEIDGKVINLEDAKLLAKTLYKKRISE</sequence>
<name>A0ABX8B9Z7_9BACT</name>
<keyword evidence="9" id="KW-0460">Magnesium</keyword>
<evidence type="ECO:0000256" key="3">
    <source>
        <dbReference type="ARBA" id="ARBA00022694"/>
    </source>
</evidence>
<evidence type="ECO:0000313" key="15">
    <source>
        <dbReference type="Proteomes" id="UP000676506"/>
    </source>
</evidence>
<keyword evidence="10 11" id="KW-0694">RNA-binding</keyword>
<comment type="similarity">
    <text evidence="11">Belongs to the tRNA nucleotidyltransferase/poly(A) polymerase family.</text>
</comment>
<dbReference type="CDD" id="cd05398">
    <property type="entry name" value="NT_ClassII-CCAase"/>
    <property type="match status" value="1"/>
</dbReference>
<evidence type="ECO:0000256" key="7">
    <source>
        <dbReference type="ARBA" id="ARBA00022800"/>
    </source>
</evidence>
<dbReference type="RefSeq" id="WP_211429389.1">
    <property type="nucleotide sequence ID" value="NZ_CP072648.1"/>
</dbReference>
<dbReference type="InterPro" id="IPR002646">
    <property type="entry name" value="PolA_pol_head_dom"/>
</dbReference>
<dbReference type="Proteomes" id="UP000676506">
    <property type="component" value="Chromosome 1"/>
</dbReference>
<keyword evidence="6" id="KW-0547">Nucleotide-binding</keyword>
<proteinExistence type="inferred from homology"/>
<dbReference type="EMBL" id="CP072648">
    <property type="protein sequence ID" value="QUW03499.1"/>
    <property type="molecule type" value="Genomic_DNA"/>
</dbReference>
<keyword evidence="5" id="KW-0479">Metal-binding</keyword>
<protein>
    <submittedName>
        <fullName evidence="14">CCA tRNA nucleotidyltransferase</fullName>
    </submittedName>
</protein>
<keyword evidence="15" id="KW-1185">Reference proteome</keyword>
<dbReference type="InterPro" id="IPR043519">
    <property type="entry name" value="NT_sf"/>
</dbReference>
<keyword evidence="7" id="KW-0692">RNA repair</keyword>
<evidence type="ECO:0000256" key="8">
    <source>
        <dbReference type="ARBA" id="ARBA00022840"/>
    </source>
</evidence>
<evidence type="ECO:0000256" key="11">
    <source>
        <dbReference type="RuleBase" id="RU003953"/>
    </source>
</evidence>
<accession>A0ABX8B9Z7</accession>
<evidence type="ECO:0000256" key="5">
    <source>
        <dbReference type="ARBA" id="ARBA00022723"/>
    </source>
</evidence>
<evidence type="ECO:0000256" key="6">
    <source>
        <dbReference type="ARBA" id="ARBA00022741"/>
    </source>
</evidence>
<keyword evidence="8" id="KW-0067">ATP-binding</keyword>
<evidence type="ECO:0000256" key="10">
    <source>
        <dbReference type="ARBA" id="ARBA00022884"/>
    </source>
</evidence>
<feature type="domain" description="Poly A polymerase head" evidence="12">
    <location>
        <begin position="24"/>
        <end position="152"/>
    </location>
</feature>
<evidence type="ECO:0000256" key="2">
    <source>
        <dbReference type="ARBA" id="ARBA00022679"/>
    </source>
</evidence>
<dbReference type="Pfam" id="PF01743">
    <property type="entry name" value="PolyA_pol"/>
    <property type="match status" value="1"/>
</dbReference>
<dbReference type="PANTHER" id="PTHR47545:SF1">
    <property type="entry name" value="MULTIFUNCTIONAL CCA PROTEIN"/>
    <property type="match status" value="1"/>
</dbReference>
<keyword evidence="3" id="KW-0819">tRNA processing</keyword>
<evidence type="ECO:0000259" key="13">
    <source>
        <dbReference type="Pfam" id="PF12627"/>
    </source>
</evidence>
<reference evidence="14 15" key="1">
    <citation type="submission" date="2021-03" db="EMBL/GenBank/DDBJ databases">
        <title>Genomic and phenotypic characterization of Chloracidobacterium isolates provides evidence for multiple species.</title>
        <authorList>
            <person name="Saini M.K."/>
            <person name="Costas A.M.G."/>
            <person name="Tank M."/>
            <person name="Bryant D.A."/>
        </authorList>
    </citation>
    <scope>NUCLEOTIDE SEQUENCE [LARGE SCALE GENOMIC DNA]</scope>
    <source>
        <strain evidence="14 15">BV2-C</strain>
    </source>
</reference>
<evidence type="ECO:0000256" key="1">
    <source>
        <dbReference type="ARBA" id="ARBA00001946"/>
    </source>
</evidence>
<evidence type="ECO:0000256" key="4">
    <source>
        <dbReference type="ARBA" id="ARBA00022695"/>
    </source>
</evidence>